<proteinExistence type="predicted"/>
<dbReference type="WBParaSite" id="PgE129_g002_t01">
    <property type="protein sequence ID" value="PgE129_g002_t01"/>
    <property type="gene ID" value="PgE129_g002"/>
</dbReference>
<evidence type="ECO:0000313" key="4">
    <source>
        <dbReference type="WBParaSite" id="PgE129_g002_t02"/>
    </source>
</evidence>
<evidence type="ECO:0000313" key="3">
    <source>
        <dbReference type="WBParaSite" id="PgE129_g002_t01"/>
    </source>
</evidence>
<evidence type="ECO:0000313" key="2">
    <source>
        <dbReference type="Proteomes" id="UP000887569"/>
    </source>
</evidence>
<feature type="compositionally biased region" description="Basic and acidic residues" evidence="1">
    <location>
        <begin position="15"/>
        <end position="27"/>
    </location>
</feature>
<feature type="region of interest" description="Disordered" evidence="1">
    <location>
        <begin position="1"/>
        <end position="27"/>
    </location>
</feature>
<protein>
    <submittedName>
        <fullName evidence="3 4">Bromo domain-containing protein</fullName>
    </submittedName>
</protein>
<reference evidence="3 4" key="1">
    <citation type="submission" date="2022-11" db="UniProtKB">
        <authorList>
            <consortium name="WormBaseParasite"/>
        </authorList>
    </citation>
    <scope>IDENTIFICATION</scope>
</reference>
<sequence>MKQELIFDRSCGNPRHNDTYDRTDRTYHSSSQKRIYVNRLQEESTQALEKLFVMHPYSSHILANEVFISHSSMPVCMEISGTAAVNTDATSMVTGKFISW</sequence>
<organism evidence="2 4">
    <name type="scientific">Parascaris univalens</name>
    <name type="common">Nematode worm</name>
    <dbReference type="NCBI Taxonomy" id="6257"/>
    <lineage>
        <taxon>Eukaryota</taxon>
        <taxon>Metazoa</taxon>
        <taxon>Ecdysozoa</taxon>
        <taxon>Nematoda</taxon>
        <taxon>Chromadorea</taxon>
        <taxon>Rhabditida</taxon>
        <taxon>Spirurina</taxon>
        <taxon>Ascaridomorpha</taxon>
        <taxon>Ascaridoidea</taxon>
        <taxon>Ascarididae</taxon>
        <taxon>Parascaris</taxon>
    </lineage>
</organism>
<keyword evidence="2" id="KW-1185">Reference proteome</keyword>
<dbReference type="WBParaSite" id="PgE129_g002_t02">
    <property type="protein sequence ID" value="PgE129_g002_t02"/>
    <property type="gene ID" value="PgE129_g002"/>
</dbReference>
<dbReference type="AlphaFoldDB" id="A0A915A2V0"/>
<name>A0A915A2V0_PARUN</name>
<evidence type="ECO:0000256" key="1">
    <source>
        <dbReference type="SAM" id="MobiDB-lite"/>
    </source>
</evidence>
<accession>A0A915A2V0</accession>
<dbReference type="Proteomes" id="UP000887569">
    <property type="component" value="Unplaced"/>
</dbReference>